<feature type="transmembrane region" description="Helical" evidence="1">
    <location>
        <begin position="269"/>
        <end position="290"/>
    </location>
</feature>
<organism evidence="2 3">
    <name type="scientific">Selenomonas dianae</name>
    <dbReference type="NCBI Taxonomy" id="135079"/>
    <lineage>
        <taxon>Bacteria</taxon>
        <taxon>Bacillati</taxon>
        <taxon>Bacillota</taxon>
        <taxon>Negativicutes</taxon>
        <taxon>Selenomonadales</taxon>
        <taxon>Selenomonadaceae</taxon>
        <taxon>Selenomonas</taxon>
    </lineage>
</organism>
<feature type="transmembrane region" description="Helical" evidence="1">
    <location>
        <begin position="136"/>
        <end position="154"/>
    </location>
</feature>
<feature type="transmembrane region" description="Helical" evidence="1">
    <location>
        <begin position="71"/>
        <end position="96"/>
    </location>
</feature>
<accession>A0ABP3CG75</accession>
<feature type="transmembrane region" description="Helical" evidence="1">
    <location>
        <begin position="391"/>
        <end position="409"/>
    </location>
</feature>
<feature type="transmembrane region" description="Helical" evidence="1">
    <location>
        <begin position="223"/>
        <end position="240"/>
    </location>
</feature>
<comment type="caution">
    <text evidence="2">The sequence shown here is derived from an EMBL/GenBank/DDBJ whole genome shotgun (WGS) entry which is preliminary data.</text>
</comment>
<name>A0ABP3CG75_9FIRM</name>
<gene>
    <name evidence="2" type="ORF">GCM10008919_03540</name>
</gene>
<keyword evidence="1" id="KW-1133">Transmembrane helix</keyword>
<feature type="transmembrane region" description="Helical" evidence="1">
    <location>
        <begin position="12"/>
        <end position="35"/>
    </location>
</feature>
<protein>
    <recommendedName>
        <fullName evidence="4">O-antigen polymerase</fullName>
    </recommendedName>
</protein>
<dbReference type="PANTHER" id="PTHR37422:SF23">
    <property type="entry name" value="TEICHURONIC ACID BIOSYNTHESIS PROTEIN TUAE"/>
    <property type="match status" value="1"/>
</dbReference>
<feature type="transmembrane region" description="Helical" evidence="1">
    <location>
        <begin position="246"/>
        <end position="262"/>
    </location>
</feature>
<feature type="transmembrane region" description="Helical" evidence="1">
    <location>
        <begin position="296"/>
        <end position="313"/>
    </location>
</feature>
<dbReference type="Proteomes" id="UP001500399">
    <property type="component" value="Unassembled WGS sequence"/>
</dbReference>
<evidence type="ECO:0000256" key="1">
    <source>
        <dbReference type="SAM" id="Phobius"/>
    </source>
</evidence>
<keyword evidence="3" id="KW-1185">Reference proteome</keyword>
<feature type="transmembrane region" description="Helical" evidence="1">
    <location>
        <begin position="325"/>
        <end position="349"/>
    </location>
</feature>
<evidence type="ECO:0000313" key="3">
    <source>
        <dbReference type="Proteomes" id="UP001500399"/>
    </source>
</evidence>
<dbReference type="InterPro" id="IPR051533">
    <property type="entry name" value="WaaL-like"/>
</dbReference>
<evidence type="ECO:0008006" key="4">
    <source>
        <dbReference type="Google" id="ProtNLM"/>
    </source>
</evidence>
<feature type="transmembrane region" description="Helical" evidence="1">
    <location>
        <begin position="198"/>
        <end position="218"/>
    </location>
</feature>
<feature type="transmembrane region" description="Helical" evidence="1">
    <location>
        <begin position="41"/>
        <end position="59"/>
    </location>
</feature>
<dbReference type="PANTHER" id="PTHR37422">
    <property type="entry name" value="TEICHURONIC ACID BIOSYNTHESIS PROTEIN TUAE"/>
    <property type="match status" value="1"/>
</dbReference>
<dbReference type="RefSeq" id="WP_304987752.1">
    <property type="nucleotide sequence ID" value="NZ_BAAACR010000002.1"/>
</dbReference>
<sequence>MDKIEIRYHSICIGMAILFFPFITSIKGIANLGWLGKELSFYPLMAGVFIWGLSCLCYGRKVYIPRIRSVVCLWFFVLAVILSGLLNFVELWGITYGDRTGVYIWFMQMVSICVYVAISLYTYNWLRCYDGDVFRFLYKYLILSFFVAGIYSIFELGSLVGQSVFGDVLSFLDSLFRESDSQNILLTYGRVRSVAVEASYFGMYSGILMPWLFSLIFLAKSRYRILVVLGWIYFTLLNIMSISRTAYFIFLVEMIVYLLLFRRELQKKFFWIALYGGSLILLGVGGGVIYGDFVNVDIFAVFGSLLGGNAGSFSSSNDARLGSQFAALQLFLDYPVYGVGFGTAGLYLVNYYPLWAYASPEIHIWIQEYIAQSGLVSTHGLYSRLLAETGLLGFFAWVLYYISLFSGLLRSVGIEKLSFQLIVKKNLFVTLVGTSLFAFNIDAFRLMSYWVLFAFVWCVIARDGHVR</sequence>
<proteinExistence type="predicted"/>
<feature type="transmembrane region" description="Helical" evidence="1">
    <location>
        <begin position="102"/>
        <end position="124"/>
    </location>
</feature>
<keyword evidence="1" id="KW-0812">Transmembrane</keyword>
<dbReference type="EMBL" id="BAAACR010000002">
    <property type="protein sequence ID" value="GAA0203562.1"/>
    <property type="molecule type" value="Genomic_DNA"/>
</dbReference>
<keyword evidence="1" id="KW-0472">Membrane</keyword>
<evidence type="ECO:0000313" key="2">
    <source>
        <dbReference type="EMBL" id="GAA0203562.1"/>
    </source>
</evidence>
<feature type="transmembrane region" description="Helical" evidence="1">
    <location>
        <begin position="421"/>
        <end position="441"/>
    </location>
</feature>
<reference evidence="3" key="1">
    <citation type="journal article" date="2019" name="Int. J. Syst. Evol. Microbiol.">
        <title>The Global Catalogue of Microorganisms (GCM) 10K type strain sequencing project: providing services to taxonomists for standard genome sequencing and annotation.</title>
        <authorList>
            <consortium name="The Broad Institute Genomics Platform"/>
            <consortium name="The Broad Institute Genome Sequencing Center for Infectious Disease"/>
            <person name="Wu L."/>
            <person name="Ma J."/>
        </authorList>
    </citation>
    <scope>NUCLEOTIDE SEQUENCE [LARGE SCALE GENOMIC DNA]</scope>
    <source>
        <strain evidence="3">JCM 8542</strain>
    </source>
</reference>